<accession>A0A069PE10</accession>
<evidence type="ECO:0000256" key="1">
    <source>
        <dbReference type="ARBA" id="ARBA00004442"/>
    </source>
</evidence>
<dbReference type="Pfam" id="PF03922">
    <property type="entry name" value="OmpW"/>
    <property type="match status" value="1"/>
</dbReference>
<dbReference type="SUPFAM" id="SSF56925">
    <property type="entry name" value="OMPA-like"/>
    <property type="match status" value="1"/>
</dbReference>
<protein>
    <submittedName>
        <fullName evidence="3 4">Membrane protein</fullName>
    </submittedName>
</protein>
<evidence type="ECO:0000313" key="6">
    <source>
        <dbReference type="Proteomes" id="UP000597138"/>
    </source>
</evidence>
<dbReference type="STRING" id="1071679.BG57_27300"/>
<dbReference type="eggNOG" id="COG3047">
    <property type="taxonomic scope" value="Bacteria"/>
</dbReference>
<feature type="signal peptide" evidence="2">
    <location>
        <begin position="1"/>
        <end position="21"/>
    </location>
</feature>
<dbReference type="Gene3D" id="2.40.160.20">
    <property type="match status" value="1"/>
</dbReference>
<proteinExistence type="predicted"/>
<reference evidence="6" key="3">
    <citation type="journal article" date="2019" name="Int. J. Syst. Evol. Microbiol.">
        <title>The Global Catalogue of Microorganisms (GCM) 10K type strain sequencing project: providing services to taxonomists for standard genome sequencing and annotation.</title>
        <authorList>
            <consortium name="The Broad Institute Genomics Platform"/>
            <consortium name="The Broad Institute Genome Sequencing Center for Infectious Disease"/>
            <person name="Wu L."/>
            <person name="Ma J."/>
        </authorList>
    </citation>
    <scope>NUCLEOTIDE SEQUENCE [LARGE SCALE GENOMIC DNA]</scope>
    <source>
        <strain evidence="6">CGMCC 1.11013</strain>
    </source>
</reference>
<evidence type="ECO:0000313" key="4">
    <source>
        <dbReference type="EMBL" id="KDR35556.1"/>
    </source>
</evidence>
<dbReference type="Proteomes" id="UP000597138">
    <property type="component" value="Unassembled WGS sequence"/>
</dbReference>
<comment type="subcellular location">
    <subcellularLocation>
        <location evidence="1">Cell outer membrane</location>
    </subcellularLocation>
</comment>
<organism evidence="4 5">
    <name type="scientific">Caballeronia grimmiae</name>
    <dbReference type="NCBI Taxonomy" id="1071679"/>
    <lineage>
        <taxon>Bacteria</taxon>
        <taxon>Pseudomonadati</taxon>
        <taxon>Pseudomonadota</taxon>
        <taxon>Betaproteobacteria</taxon>
        <taxon>Burkholderiales</taxon>
        <taxon>Burkholderiaceae</taxon>
        <taxon>Caballeronia</taxon>
    </lineage>
</organism>
<evidence type="ECO:0000313" key="3">
    <source>
        <dbReference type="EMBL" id="GGD82156.1"/>
    </source>
</evidence>
<dbReference type="EMBL" id="JFHE01000006">
    <property type="protein sequence ID" value="KDR35556.1"/>
    <property type="molecule type" value="Genomic_DNA"/>
</dbReference>
<reference evidence="3" key="4">
    <citation type="submission" date="2024-05" db="EMBL/GenBank/DDBJ databases">
        <authorList>
            <person name="Sun Q."/>
            <person name="Zhou Y."/>
        </authorList>
    </citation>
    <scope>NUCLEOTIDE SEQUENCE</scope>
    <source>
        <strain evidence="3">CGMCC 1.11013</strain>
    </source>
</reference>
<dbReference type="GO" id="GO:0055085">
    <property type="term" value="P:transmembrane transport"/>
    <property type="evidence" value="ECO:0007669"/>
    <property type="project" value="TreeGrafter"/>
</dbReference>
<keyword evidence="2" id="KW-0732">Signal</keyword>
<dbReference type="OrthoDB" id="9807574at2"/>
<dbReference type="EMBL" id="BMEG01000007">
    <property type="protein sequence ID" value="GGD82156.1"/>
    <property type="molecule type" value="Genomic_DNA"/>
</dbReference>
<feature type="chain" id="PRO_5001664229" evidence="2">
    <location>
        <begin position="22"/>
        <end position="242"/>
    </location>
</feature>
<sequence>MKKKQFACAAAAALCVTGAHAQAAGSVVVNAGWMHFAPQESSGPFKITALGQTTTAPGAGASVSDADTFGLTATYFITDHIAAEGVMGVPPKFDLYGTGTLAPFGKLGSAREWSPTLLLKYYFGGAQSRFRPYLGAGASYVWFSGEKLNGAMSSGAFLYSSQFGNALTGPTTVKLSSSFAPVVNAGLSYNFNEHWSAAFSVSYMWLKTRATMETQSAVGTVKSESKIKLDPVVTFLSVGYKF</sequence>
<name>A0A069PE10_9BURK</name>
<comment type="caution">
    <text evidence="4">The sequence shown here is derived from an EMBL/GenBank/DDBJ whole genome shotgun (WGS) entry which is preliminary data.</text>
</comment>
<evidence type="ECO:0000313" key="5">
    <source>
        <dbReference type="Proteomes" id="UP000027439"/>
    </source>
</evidence>
<reference evidence="4 5" key="2">
    <citation type="submission" date="2014-03" db="EMBL/GenBank/DDBJ databases">
        <title>Draft Genome Sequences of Four Burkholderia Strains.</title>
        <authorList>
            <person name="Liu X.Y."/>
            <person name="Li C.X."/>
            <person name="Xu J.H."/>
        </authorList>
    </citation>
    <scope>NUCLEOTIDE SEQUENCE [LARGE SCALE GENOMIC DNA]</scope>
    <source>
        <strain evidence="4 5">R27</strain>
    </source>
</reference>
<dbReference type="InterPro" id="IPR011250">
    <property type="entry name" value="OMP/PagP_B-barrel"/>
</dbReference>
<reference evidence="3" key="1">
    <citation type="journal article" date="2014" name="Int. J. Syst. Evol. Microbiol.">
        <title>Complete genome of a new Firmicutes species belonging to the dominant human colonic microbiota ('Ruminococcus bicirculans') reveals two chromosomes and a selective capacity to utilize plant glucans.</title>
        <authorList>
            <consortium name="NISC Comparative Sequencing Program"/>
            <person name="Wegmann U."/>
            <person name="Louis P."/>
            <person name="Goesmann A."/>
            <person name="Henrissat B."/>
            <person name="Duncan S.H."/>
            <person name="Flint H.J."/>
        </authorList>
    </citation>
    <scope>NUCLEOTIDE SEQUENCE</scope>
    <source>
        <strain evidence="3">CGMCC 1.11013</strain>
    </source>
</reference>
<gene>
    <name evidence="4" type="ORF">BG57_27300</name>
    <name evidence="3" type="ORF">GCM10010985_40790</name>
</gene>
<keyword evidence="6" id="KW-1185">Reference proteome</keyword>
<dbReference type="RefSeq" id="WP_035962520.1">
    <property type="nucleotide sequence ID" value="NZ_BMEG01000007.1"/>
</dbReference>
<dbReference type="GO" id="GO:0009279">
    <property type="term" value="C:cell outer membrane"/>
    <property type="evidence" value="ECO:0007669"/>
    <property type="project" value="UniProtKB-SubCell"/>
</dbReference>
<dbReference type="PANTHER" id="PTHR36920">
    <property type="match status" value="1"/>
</dbReference>
<dbReference type="AlphaFoldDB" id="A0A069PE10"/>
<dbReference type="Proteomes" id="UP000027439">
    <property type="component" value="Unassembled WGS sequence"/>
</dbReference>
<dbReference type="PANTHER" id="PTHR36920:SF1">
    <property type="entry name" value="OUTER MEMBRANE PROTEIN W"/>
    <property type="match status" value="1"/>
</dbReference>
<dbReference type="InterPro" id="IPR005618">
    <property type="entry name" value="OMPW"/>
</dbReference>
<evidence type="ECO:0000256" key="2">
    <source>
        <dbReference type="SAM" id="SignalP"/>
    </source>
</evidence>